<evidence type="ECO:0000259" key="3">
    <source>
        <dbReference type="Pfam" id="PF01494"/>
    </source>
</evidence>
<keyword evidence="1" id="KW-0285">Flavoprotein</keyword>
<evidence type="ECO:0000256" key="2">
    <source>
        <dbReference type="ARBA" id="ARBA00022827"/>
    </source>
</evidence>
<dbReference type="Proteomes" id="UP000598174">
    <property type="component" value="Unassembled WGS sequence"/>
</dbReference>
<dbReference type="InterPro" id="IPR050641">
    <property type="entry name" value="RIFMO-like"/>
</dbReference>
<dbReference type="PANTHER" id="PTHR43004:SF3">
    <property type="entry name" value="P-HYDROXYBENZOATE HYDROXYLASE"/>
    <property type="match status" value="1"/>
</dbReference>
<evidence type="ECO:0000313" key="4">
    <source>
        <dbReference type="EMBL" id="GIE11066.1"/>
    </source>
</evidence>
<name>A0A919IXV5_9ACTN</name>
<dbReference type="Gene3D" id="3.30.9.10">
    <property type="entry name" value="D-Amino Acid Oxidase, subunit A, domain 2"/>
    <property type="match status" value="1"/>
</dbReference>
<gene>
    <name evidence="4" type="ORF">Afe05nite_29060</name>
</gene>
<keyword evidence="2" id="KW-0274">FAD</keyword>
<dbReference type="EMBL" id="BOMM01000022">
    <property type="protein sequence ID" value="GIE11066.1"/>
    <property type="molecule type" value="Genomic_DNA"/>
</dbReference>
<dbReference type="AlphaFoldDB" id="A0A919IXV5"/>
<sequence length="386" mass="42408">MPETTDVVIIGAGPAGLTLANLLQRNGIACIVLEARDRSHVEDRQRAGVLDHYGAEIFTAAGLSDAIIADAPREKMLELRYEGEPHFFAGPAHTGGRAGVIVPQQLLVRRLLATFVEAGGDLRFGVSDIRLRDLSQPRITYAGGELTASYIAGCDGFHGISRRSIPPDSLTTYEFDHGIGWYTVLAESPPPWHALMGISHHGFAAQFARGPQASRFYLQYEPGGADPRDWPDDYTWDQLRLRLGDPNLPAGPITDREIVEMRSFVAEPMSHQNLFLAGDAAHIITPMGAKGMNLALFDADVLARALTAALRDGDESGLPAYSDVCLRRTWDYQEFSRWFTEMVHDAGAQSDPFRRRLARARFDRLFTNPAAAAHFADMMAGTPHPT</sequence>
<comment type="caution">
    <text evidence="4">The sequence shown here is derived from an EMBL/GenBank/DDBJ whole genome shotgun (WGS) entry which is preliminary data.</text>
</comment>
<reference evidence="4" key="1">
    <citation type="submission" date="2021-01" db="EMBL/GenBank/DDBJ databases">
        <title>Whole genome shotgun sequence of Actinoplanes ferrugineus NBRC 15555.</title>
        <authorList>
            <person name="Komaki H."/>
            <person name="Tamura T."/>
        </authorList>
    </citation>
    <scope>NUCLEOTIDE SEQUENCE</scope>
    <source>
        <strain evidence="4">NBRC 15555</strain>
    </source>
</reference>
<dbReference type="InterPro" id="IPR036188">
    <property type="entry name" value="FAD/NAD-bd_sf"/>
</dbReference>
<dbReference type="NCBIfam" id="NF006091">
    <property type="entry name" value="PRK08243.1"/>
    <property type="match status" value="1"/>
</dbReference>
<evidence type="ECO:0000313" key="5">
    <source>
        <dbReference type="Proteomes" id="UP000598174"/>
    </source>
</evidence>
<evidence type="ECO:0000256" key="1">
    <source>
        <dbReference type="ARBA" id="ARBA00022630"/>
    </source>
</evidence>
<accession>A0A919IXV5</accession>
<dbReference type="PANTHER" id="PTHR43004">
    <property type="entry name" value="TRK SYSTEM POTASSIUM UPTAKE PROTEIN"/>
    <property type="match status" value="1"/>
</dbReference>
<proteinExistence type="predicted"/>
<dbReference type="Gene3D" id="3.50.50.60">
    <property type="entry name" value="FAD/NAD(P)-binding domain"/>
    <property type="match status" value="1"/>
</dbReference>
<dbReference type="RefSeq" id="WP_203817598.1">
    <property type="nucleotide sequence ID" value="NZ_BAAABP010000032.1"/>
</dbReference>
<dbReference type="SUPFAM" id="SSF51905">
    <property type="entry name" value="FAD/NAD(P)-binding domain"/>
    <property type="match status" value="1"/>
</dbReference>
<protein>
    <submittedName>
        <fullName evidence="4">4-hydroxybenzoate 3-monooxygenase</fullName>
    </submittedName>
</protein>
<dbReference type="PRINTS" id="PR00420">
    <property type="entry name" value="RNGMNOXGNASE"/>
</dbReference>
<feature type="domain" description="FAD-binding" evidence="3">
    <location>
        <begin position="5"/>
        <end position="335"/>
    </location>
</feature>
<dbReference type="SUPFAM" id="SSF54373">
    <property type="entry name" value="FAD-linked reductases, C-terminal domain"/>
    <property type="match status" value="1"/>
</dbReference>
<dbReference type="Pfam" id="PF01494">
    <property type="entry name" value="FAD_binding_3"/>
    <property type="match status" value="1"/>
</dbReference>
<dbReference type="GO" id="GO:0071949">
    <property type="term" value="F:FAD binding"/>
    <property type="evidence" value="ECO:0007669"/>
    <property type="project" value="InterPro"/>
</dbReference>
<dbReference type="InterPro" id="IPR002938">
    <property type="entry name" value="FAD-bd"/>
</dbReference>
<dbReference type="GO" id="GO:0016709">
    <property type="term" value="F:oxidoreductase activity, acting on paired donors, with incorporation or reduction of molecular oxygen, NAD(P)H as one donor, and incorporation of one atom of oxygen"/>
    <property type="evidence" value="ECO:0007669"/>
    <property type="project" value="UniProtKB-ARBA"/>
</dbReference>
<keyword evidence="5" id="KW-1185">Reference proteome</keyword>
<organism evidence="4 5">
    <name type="scientific">Paractinoplanes ferrugineus</name>
    <dbReference type="NCBI Taxonomy" id="113564"/>
    <lineage>
        <taxon>Bacteria</taxon>
        <taxon>Bacillati</taxon>
        <taxon>Actinomycetota</taxon>
        <taxon>Actinomycetes</taxon>
        <taxon>Micromonosporales</taxon>
        <taxon>Micromonosporaceae</taxon>
        <taxon>Paractinoplanes</taxon>
    </lineage>
</organism>